<dbReference type="Gene3D" id="3.40.50.1820">
    <property type="entry name" value="alpha/beta hydrolase"/>
    <property type="match status" value="2"/>
</dbReference>
<sequence>SEPYYGDDQLPSQHHGLPQSGRVATQRSGLRDERAALEWIRPNIASFGGGPTAMTLWERGFFMQSGTALSNNANADVQSINFTFVARNLGCDYPKHKIAELECMHSVPVSDIIENFVANTHQAPIAFSPVADEDDVLNNYTARYRAGQVAKVPATIPKTANAYASLAPYPFKNLTAGPNPQAVLAGTVNTVCGISNSSLYRNNLNISTFRYGFGGNCSDINPLWWMGAYYASGLAMMFGIYGIKAGEPSQLENETSAAMQDYVLTFVKDPINGPRNGN</sequence>
<dbReference type="AlphaFoldDB" id="W9VMV6"/>
<dbReference type="Proteomes" id="UP000019471">
    <property type="component" value="Unassembled WGS sequence"/>
</dbReference>
<dbReference type="eggNOG" id="KOG4389">
    <property type="taxonomic scope" value="Eukaryota"/>
</dbReference>
<dbReference type="EMBL" id="AMGX01000046">
    <property type="protein sequence ID" value="EXJ53466.1"/>
    <property type="molecule type" value="Genomic_DNA"/>
</dbReference>
<organism evidence="2 3">
    <name type="scientific">Cladophialophora psammophila CBS 110553</name>
    <dbReference type="NCBI Taxonomy" id="1182543"/>
    <lineage>
        <taxon>Eukaryota</taxon>
        <taxon>Fungi</taxon>
        <taxon>Dikarya</taxon>
        <taxon>Ascomycota</taxon>
        <taxon>Pezizomycotina</taxon>
        <taxon>Eurotiomycetes</taxon>
        <taxon>Chaetothyriomycetidae</taxon>
        <taxon>Chaetothyriales</taxon>
        <taxon>Herpotrichiellaceae</taxon>
        <taxon>Cladophialophora</taxon>
    </lineage>
</organism>
<protein>
    <recommendedName>
        <fullName evidence="4">Carboxylesterase type B domain-containing protein</fullName>
    </recommendedName>
</protein>
<dbReference type="HOGENOM" id="CLU_1003064_0_0_1"/>
<comment type="caution">
    <text evidence="2">The sequence shown here is derived from an EMBL/GenBank/DDBJ whole genome shotgun (WGS) entry which is preliminary data.</text>
</comment>
<reference evidence="2 3" key="1">
    <citation type="submission" date="2013-03" db="EMBL/GenBank/DDBJ databases">
        <title>The Genome Sequence of Cladophialophora psammophila CBS 110553.</title>
        <authorList>
            <consortium name="The Broad Institute Genomics Platform"/>
            <person name="Cuomo C."/>
            <person name="de Hoog S."/>
            <person name="Gorbushina A."/>
            <person name="Walker B."/>
            <person name="Young S.K."/>
            <person name="Zeng Q."/>
            <person name="Gargeya S."/>
            <person name="Fitzgerald M."/>
            <person name="Haas B."/>
            <person name="Abouelleil A."/>
            <person name="Allen A.W."/>
            <person name="Alvarado L."/>
            <person name="Arachchi H.M."/>
            <person name="Berlin A.M."/>
            <person name="Chapman S.B."/>
            <person name="Gainer-Dewar J."/>
            <person name="Goldberg J."/>
            <person name="Griggs A."/>
            <person name="Gujja S."/>
            <person name="Hansen M."/>
            <person name="Howarth C."/>
            <person name="Imamovic A."/>
            <person name="Ireland A."/>
            <person name="Larimer J."/>
            <person name="McCowan C."/>
            <person name="Murphy C."/>
            <person name="Pearson M."/>
            <person name="Poon T.W."/>
            <person name="Priest M."/>
            <person name="Roberts A."/>
            <person name="Saif S."/>
            <person name="Shea T."/>
            <person name="Sisk P."/>
            <person name="Sykes S."/>
            <person name="Wortman J."/>
            <person name="Nusbaum C."/>
            <person name="Birren B."/>
        </authorList>
    </citation>
    <scope>NUCLEOTIDE SEQUENCE [LARGE SCALE GENOMIC DNA]</scope>
    <source>
        <strain evidence="2 3">CBS 110553</strain>
    </source>
</reference>
<feature type="non-terminal residue" evidence="2">
    <location>
        <position position="1"/>
    </location>
</feature>
<dbReference type="RefSeq" id="XP_007752090.1">
    <property type="nucleotide sequence ID" value="XM_007753900.1"/>
</dbReference>
<evidence type="ECO:0000313" key="2">
    <source>
        <dbReference type="EMBL" id="EXJ53466.1"/>
    </source>
</evidence>
<evidence type="ECO:0000256" key="1">
    <source>
        <dbReference type="SAM" id="MobiDB-lite"/>
    </source>
</evidence>
<evidence type="ECO:0000313" key="3">
    <source>
        <dbReference type="Proteomes" id="UP000019471"/>
    </source>
</evidence>
<proteinExistence type="predicted"/>
<dbReference type="InterPro" id="IPR029058">
    <property type="entry name" value="AB_hydrolase_fold"/>
</dbReference>
<dbReference type="InterPro" id="IPR051093">
    <property type="entry name" value="Neuroligin/BSAL"/>
</dbReference>
<dbReference type="OrthoDB" id="408631at2759"/>
<dbReference type="PANTHER" id="PTHR43903">
    <property type="entry name" value="NEUROLIGIN"/>
    <property type="match status" value="1"/>
</dbReference>
<evidence type="ECO:0008006" key="4">
    <source>
        <dbReference type="Google" id="ProtNLM"/>
    </source>
</evidence>
<dbReference type="SUPFAM" id="SSF53474">
    <property type="entry name" value="alpha/beta-Hydrolases"/>
    <property type="match status" value="1"/>
</dbReference>
<name>W9VMV6_9EURO</name>
<feature type="region of interest" description="Disordered" evidence="1">
    <location>
        <begin position="1"/>
        <end position="28"/>
    </location>
</feature>
<keyword evidence="3" id="KW-1185">Reference proteome</keyword>
<gene>
    <name evidence="2" type="ORF">A1O5_13334</name>
</gene>
<dbReference type="GeneID" id="19198017"/>
<accession>W9VMV6</accession>